<keyword evidence="9" id="KW-1185">Reference proteome</keyword>
<dbReference type="OrthoDB" id="42357at2157"/>
<feature type="domain" description="SSD" evidence="7">
    <location>
        <begin position="238"/>
        <end position="364"/>
    </location>
</feature>
<dbReference type="Gene3D" id="1.20.1640.10">
    <property type="entry name" value="Multidrug efflux transporter AcrB transmembrane domain"/>
    <property type="match status" value="1"/>
</dbReference>
<feature type="transmembrane region" description="Helical" evidence="6">
    <location>
        <begin position="307"/>
        <end position="331"/>
    </location>
</feature>
<dbReference type="SUPFAM" id="SSF82866">
    <property type="entry name" value="Multidrug efflux transporter AcrB transmembrane domain"/>
    <property type="match status" value="1"/>
</dbReference>
<gene>
    <name evidence="8" type="ORF">MNV_550008</name>
</gene>
<dbReference type="PROSITE" id="PS50156">
    <property type="entry name" value="SSD"/>
    <property type="match status" value="1"/>
</dbReference>
<feature type="transmembrane region" description="Helical" evidence="6">
    <location>
        <begin position="265"/>
        <end position="286"/>
    </location>
</feature>
<evidence type="ECO:0000313" key="8">
    <source>
        <dbReference type="EMBL" id="SNQ61918.1"/>
    </source>
</evidence>
<reference evidence="9" key="1">
    <citation type="submission" date="2017-06" db="EMBL/GenBank/DDBJ databases">
        <authorList>
            <person name="Cremers G."/>
        </authorList>
    </citation>
    <scope>NUCLEOTIDE SEQUENCE [LARGE SCALE GENOMIC DNA]</scope>
</reference>
<name>A0A284VRT2_9EURY</name>
<dbReference type="PANTHER" id="PTHR33406:SF13">
    <property type="entry name" value="MEMBRANE PROTEIN YDFJ"/>
    <property type="match status" value="1"/>
</dbReference>
<comment type="subcellular location">
    <subcellularLocation>
        <location evidence="1">Cell membrane</location>
        <topology evidence="1">Multi-pass membrane protein</topology>
    </subcellularLocation>
</comment>
<feature type="transmembrane region" description="Helical" evidence="6">
    <location>
        <begin position="21"/>
        <end position="38"/>
    </location>
</feature>
<dbReference type="RefSeq" id="WP_096206545.1">
    <property type="nucleotide sequence ID" value="NZ_FZMP01000202.1"/>
</dbReference>
<feature type="transmembrane region" description="Helical" evidence="6">
    <location>
        <begin position="213"/>
        <end position="231"/>
    </location>
</feature>
<evidence type="ECO:0000256" key="3">
    <source>
        <dbReference type="ARBA" id="ARBA00022692"/>
    </source>
</evidence>
<dbReference type="InterPro" id="IPR050545">
    <property type="entry name" value="Mycobact_MmpL"/>
</dbReference>
<feature type="transmembrane region" description="Helical" evidence="6">
    <location>
        <begin position="343"/>
        <end position="364"/>
    </location>
</feature>
<keyword evidence="4 6" id="KW-1133">Transmembrane helix</keyword>
<keyword evidence="2" id="KW-1003">Cell membrane</keyword>
<sequence>MADFLETNLKKLAGIQRKHTRILAVLVILITVVLGIGLKDLTINSDIRKEMPTEMPIYKLNDRISDKFGGADTVVIAVQLDESVDSKSAVRDIRDPEVIRSLMFLDENLKGEGGVTSIASPASFFRGNKTVSPEEMTSTLRSPQADAFFSRDYRMALMYITADIGSGEDKVQSFNKLIQQQIDYTPKPPGVIFSITGAPTLRMTIFDLLKRDAAFTLVVASVLILLLLFAMQRSYTQGLLVFIPLILGLIWTMGTLGWLGIPLSVATVGLSSMIMGLGVEYGVFVVSRYKEERDKKVSQLESMKTTVHGIGTAVIGSGLTTIVGFGVLSFTSMPMIQHFGQTLALGIAYCLLAALFANPVLILLEEDYEYSRTHRKLEKLTAKKEEHILKGR</sequence>
<dbReference type="STRING" id="1392998.ANME2D_00143"/>
<dbReference type="Proteomes" id="UP000218615">
    <property type="component" value="Unassembled WGS sequence"/>
</dbReference>
<organism evidence="8 9">
    <name type="scientific">Candidatus Methanoperedens nitratireducens</name>
    <dbReference type="NCBI Taxonomy" id="1392998"/>
    <lineage>
        <taxon>Archaea</taxon>
        <taxon>Methanobacteriati</taxon>
        <taxon>Methanobacteriota</taxon>
        <taxon>Stenosarchaea group</taxon>
        <taxon>Methanomicrobia</taxon>
        <taxon>Methanosarcinales</taxon>
        <taxon>ANME-2 cluster</taxon>
        <taxon>Candidatus Methanoperedentaceae</taxon>
        <taxon>Candidatus Methanoperedens</taxon>
    </lineage>
</organism>
<evidence type="ECO:0000256" key="4">
    <source>
        <dbReference type="ARBA" id="ARBA00022989"/>
    </source>
</evidence>
<dbReference type="PANTHER" id="PTHR33406">
    <property type="entry name" value="MEMBRANE PROTEIN MJ1562-RELATED"/>
    <property type="match status" value="1"/>
</dbReference>
<evidence type="ECO:0000256" key="6">
    <source>
        <dbReference type="SAM" id="Phobius"/>
    </source>
</evidence>
<evidence type="ECO:0000256" key="5">
    <source>
        <dbReference type="ARBA" id="ARBA00023136"/>
    </source>
</evidence>
<keyword evidence="3 6" id="KW-0812">Transmembrane</keyword>
<evidence type="ECO:0000313" key="9">
    <source>
        <dbReference type="Proteomes" id="UP000218615"/>
    </source>
</evidence>
<protein>
    <submittedName>
        <fullName evidence="8">Exporter of the RND superfamily</fullName>
    </submittedName>
</protein>
<keyword evidence="5 6" id="KW-0472">Membrane</keyword>
<accession>A0A284VRT2</accession>
<proteinExistence type="predicted"/>
<feature type="transmembrane region" description="Helical" evidence="6">
    <location>
        <begin position="238"/>
        <end position="259"/>
    </location>
</feature>
<dbReference type="InterPro" id="IPR004869">
    <property type="entry name" value="MMPL_dom"/>
</dbReference>
<evidence type="ECO:0000256" key="1">
    <source>
        <dbReference type="ARBA" id="ARBA00004651"/>
    </source>
</evidence>
<evidence type="ECO:0000259" key="7">
    <source>
        <dbReference type="PROSITE" id="PS50156"/>
    </source>
</evidence>
<dbReference type="Pfam" id="PF03176">
    <property type="entry name" value="MMPL"/>
    <property type="match status" value="1"/>
</dbReference>
<dbReference type="AlphaFoldDB" id="A0A284VRT2"/>
<evidence type="ECO:0000256" key="2">
    <source>
        <dbReference type="ARBA" id="ARBA00022475"/>
    </source>
</evidence>
<dbReference type="EMBL" id="FZMP01000202">
    <property type="protein sequence ID" value="SNQ61918.1"/>
    <property type="molecule type" value="Genomic_DNA"/>
</dbReference>
<dbReference type="InterPro" id="IPR000731">
    <property type="entry name" value="SSD"/>
</dbReference>
<dbReference type="GO" id="GO:0005886">
    <property type="term" value="C:plasma membrane"/>
    <property type="evidence" value="ECO:0007669"/>
    <property type="project" value="UniProtKB-SubCell"/>
</dbReference>